<dbReference type="InterPro" id="IPR002132">
    <property type="entry name" value="Ribosomal_uL5"/>
</dbReference>
<keyword evidence="3" id="KW-0687">Ribonucleoprotein</keyword>
<organism evidence="6 7">
    <name type="scientific">Cephalotrichum gorgonifer</name>
    <dbReference type="NCBI Taxonomy" id="2041049"/>
    <lineage>
        <taxon>Eukaryota</taxon>
        <taxon>Fungi</taxon>
        <taxon>Dikarya</taxon>
        <taxon>Ascomycota</taxon>
        <taxon>Pezizomycotina</taxon>
        <taxon>Sordariomycetes</taxon>
        <taxon>Hypocreomycetidae</taxon>
        <taxon>Microascales</taxon>
        <taxon>Microascaceae</taxon>
        <taxon>Cephalotrichum</taxon>
    </lineage>
</organism>
<evidence type="ECO:0000313" key="6">
    <source>
        <dbReference type="EMBL" id="SPO00611.1"/>
    </source>
</evidence>
<dbReference type="Pfam" id="PF00673">
    <property type="entry name" value="Ribosomal_L5_C"/>
    <property type="match status" value="1"/>
</dbReference>
<reference evidence="6" key="1">
    <citation type="submission" date="2018-03" db="EMBL/GenBank/DDBJ databases">
        <authorList>
            <person name="Guldener U."/>
        </authorList>
    </citation>
    <scope>NUCLEOTIDE SEQUENCE</scope>
</reference>
<feature type="region of interest" description="Disordered" evidence="4">
    <location>
        <begin position="68"/>
        <end position="90"/>
    </location>
</feature>
<dbReference type="Gene3D" id="3.30.1440.10">
    <property type="match status" value="1"/>
</dbReference>
<dbReference type="GO" id="GO:0005840">
    <property type="term" value="C:ribosome"/>
    <property type="evidence" value="ECO:0007669"/>
    <property type="project" value="UniProtKB-KW"/>
</dbReference>
<dbReference type="GO" id="GO:0006412">
    <property type="term" value="P:translation"/>
    <property type="evidence" value="ECO:0007669"/>
    <property type="project" value="InterPro"/>
</dbReference>
<evidence type="ECO:0000313" key="7">
    <source>
        <dbReference type="Proteomes" id="UP001187682"/>
    </source>
</evidence>
<dbReference type="SUPFAM" id="SSF55282">
    <property type="entry name" value="RL5-like"/>
    <property type="match status" value="1"/>
</dbReference>
<dbReference type="Proteomes" id="UP001187682">
    <property type="component" value="Unassembled WGS sequence"/>
</dbReference>
<accession>A0AAE8STX3</accession>
<proteinExistence type="inferred from homology"/>
<sequence>MSALREGPRMARYISGSAYRLPSALTCRRLATAASPPAVETGMADLESSTLGTSKVALDESQLRAFNEKKSAERSQYQYHPPKYDRGPLHPVQSPVRSDPVARNFMPGPFNIPRLKETFDHTISSDLLTLAYLHKPPGTPKTPERERLRKWVGDSPYFENRPLRGPRGAGTLPILEKDITFRNIPQIHAVHMDSFVPEGIKNYDLIYVARSVMQSISGRCPRVTWVKTPVSSWKTQKGDNAGCKVTIFGDQAFEFVDKISNLVFPKIKDWPGLKAGFDGSGNLTFGFTGNEMALFPEIEFNYDSIPGCTFTIETTATSDRQAKLLFRSLGIPFLNSKA</sequence>
<gene>
    <name evidence="6" type="ORF">DNG_03360</name>
</gene>
<dbReference type="GO" id="GO:1990904">
    <property type="term" value="C:ribonucleoprotein complex"/>
    <property type="evidence" value="ECO:0007669"/>
    <property type="project" value="UniProtKB-KW"/>
</dbReference>
<feature type="domain" description="Large ribosomal subunit protein uL5 C-terminal" evidence="5">
    <location>
        <begin position="241"/>
        <end position="333"/>
    </location>
</feature>
<dbReference type="InterPro" id="IPR022803">
    <property type="entry name" value="Ribosomal_uL5_dom_sf"/>
</dbReference>
<dbReference type="EMBL" id="ONZQ02000004">
    <property type="protein sequence ID" value="SPO00611.1"/>
    <property type="molecule type" value="Genomic_DNA"/>
</dbReference>
<protein>
    <submittedName>
        <fullName evidence="6">Related to ribosomal protein L5, mitochondrial</fullName>
    </submittedName>
</protein>
<comment type="caution">
    <text evidence="6">The sequence shown here is derived from an EMBL/GenBank/DDBJ whole genome shotgun (WGS) entry which is preliminary data.</text>
</comment>
<keyword evidence="7" id="KW-1185">Reference proteome</keyword>
<dbReference type="PANTHER" id="PTHR11994">
    <property type="entry name" value="60S RIBOSOMAL PROTEIN L11-RELATED"/>
    <property type="match status" value="1"/>
</dbReference>
<evidence type="ECO:0000259" key="5">
    <source>
        <dbReference type="Pfam" id="PF00673"/>
    </source>
</evidence>
<dbReference type="InterPro" id="IPR031309">
    <property type="entry name" value="Ribosomal_uL5_C"/>
</dbReference>
<evidence type="ECO:0000256" key="3">
    <source>
        <dbReference type="ARBA" id="ARBA00023274"/>
    </source>
</evidence>
<evidence type="ECO:0000256" key="2">
    <source>
        <dbReference type="ARBA" id="ARBA00022980"/>
    </source>
</evidence>
<evidence type="ECO:0000256" key="1">
    <source>
        <dbReference type="ARBA" id="ARBA00008553"/>
    </source>
</evidence>
<dbReference type="AlphaFoldDB" id="A0AAE8STX3"/>
<keyword evidence="2 6" id="KW-0689">Ribosomal protein</keyword>
<dbReference type="GO" id="GO:0003735">
    <property type="term" value="F:structural constituent of ribosome"/>
    <property type="evidence" value="ECO:0007669"/>
    <property type="project" value="InterPro"/>
</dbReference>
<comment type="similarity">
    <text evidence="1">Belongs to the universal ribosomal protein uL5 family.</text>
</comment>
<name>A0AAE8STX3_9PEZI</name>
<evidence type="ECO:0000256" key="4">
    <source>
        <dbReference type="SAM" id="MobiDB-lite"/>
    </source>
</evidence>